<keyword evidence="2" id="KW-1185">Reference proteome</keyword>
<organism evidence="2">
    <name type="scientific">Perkinsus marinus (strain ATCC 50983 / TXsc)</name>
    <dbReference type="NCBI Taxonomy" id="423536"/>
    <lineage>
        <taxon>Eukaryota</taxon>
        <taxon>Sar</taxon>
        <taxon>Alveolata</taxon>
        <taxon>Perkinsozoa</taxon>
        <taxon>Perkinsea</taxon>
        <taxon>Perkinsida</taxon>
        <taxon>Perkinsidae</taxon>
        <taxon>Perkinsus</taxon>
    </lineage>
</organism>
<sequence>MDVFDGHSLMTKTILYDDAKYGLQGPGLAKIAAYAANNAAFKSQLEAETAVKSAQRALHMLNQLSQAAPIQFDAARARYMVLNPESGSIDMKALMGLHTPDHHPLAVIPLGLLQISRIPPKGPWSCPIQISVIYVLDHRFIDFSRTANVALSFLDAAVVALSVYRLVSDKAVYGDKLSLHSVFRE</sequence>
<reference evidence="1 2" key="1">
    <citation type="submission" date="2008-07" db="EMBL/GenBank/DDBJ databases">
        <authorList>
            <person name="El-Sayed N."/>
            <person name="Caler E."/>
            <person name="Inman J."/>
            <person name="Amedeo P."/>
            <person name="Hass B."/>
            <person name="Wortman J."/>
        </authorList>
    </citation>
    <scope>NUCLEOTIDE SEQUENCE [LARGE SCALE GENOMIC DNA]</scope>
    <source>
        <strain evidence="2">ATCC 50983 / TXsc</strain>
    </source>
</reference>
<proteinExistence type="predicted"/>
<dbReference type="AlphaFoldDB" id="C5LRX7"/>
<gene>
    <name evidence="1" type="ORF">Pmar_PMAR026839</name>
</gene>
<name>C5LRX7_PERM5</name>
<evidence type="ECO:0000313" key="2">
    <source>
        <dbReference type="Proteomes" id="UP000007800"/>
    </source>
</evidence>
<evidence type="ECO:0000313" key="1">
    <source>
        <dbReference type="EMBL" id="EER00513.1"/>
    </source>
</evidence>
<dbReference type="Proteomes" id="UP000007800">
    <property type="component" value="Unassembled WGS sequence"/>
</dbReference>
<protein>
    <submittedName>
        <fullName evidence="1">Uncharacterized protein</fullName>
    </submittedName>
</protein>
<accession>C5LRX7</accession>
<dbReference type="GeneID" id="9043592"/>
<dbReference type="RefSeq" id="XP_002767795.1">
    <property type="nucleotide sequence ID" value="XM_002767749.1"/>
</dbReference>
<dbReference type="EMBL" id="GG684995">
    <property type="protein sequence ID" value="EER00513.1"/>
    <property type="molecule type" value="Genomic_DNA"/>
</dbReference>
<dbReference type="InParanoid" id="C5LRX7"/>